<keyword evidence="12" id="KW-0966">Cell projection</keyword>
<dbReference type="Gene3D" id="1.10.287.1700">
    <property type="match status" value="1"/>
</dbReference>
<evidence type="ECO:0000256" key="10">
    <source>
        <dbReference type="ARBA" id="ARBA00023225"/>
    </source>
</evidence>
<comment type="caution">
    <text evidence="12">The sequence shown here is derived from an EMBL/GenBank/DDBJ whole genome shotgun (WGS) entry which is preliminary data.</text>
</comment>
<evidence type="ECO:0000313" key="13">
    <source>
        <dbReference type="Proteomes" id="UP000307510"/>
    </source>
</evidence>
<protein>
    <recommendedName>
        <fullName evidence="3">Flagellar FliJ protein</fullName>
    </recommendedName>
</protein>
<evidence type="ECO:0000256" key="8">
    <source>
        <dbReference type="ARBA" id="ARBA00022927"/>
    </source>
</evidence>
<dbReference type="RefSeq" id="WP_081519279.1">
    <property type="nucleotide sequence ID" value="NZ_VASG01000005.1"/>
</dbReference>
<dbReference type="InterPro" id="IPR012823">
    <property type="entry name" value="Flagell_FliJ"/>
</dbReference>
<evidence type="ECO:0000256" key="9">
    <source>
        <dbReference type="ARBA" id="ARBA00023136"/>
    </source>
</evidence>
<feature type="coiled-coil region" evidence="11">
    <location>
        <begin position="19"/>
        <end position="53"/>
    </location>
</feature>
<evidence type="ECO:0000256" key="2">
    <source>
        <dbReference type="ARBA" id="ARBA00010004"/>
    </source>
</evidence>
<dbReference type="PANTHER" id="PTHR38786:SF1">
    <property type="entry name" value="FLAGELLAR FLIJ PROTEIN"/>
    <property type="match status" value="1"/>
</dbReference>
<keyword evidence="6" id="KW-0145">Chemotaxis</keyword>
<dbReference type="PIRSF" id="PIRSF019404">
    <property type="entry name" value="FliJ"/>
    <property type="match status" value="1"/>
</dbReference>
<keyword evidence="5" id="KW-1003">Cell membrane</keyword>
<dbReference type="InterPro" id="IPR052570">
    <property type="entry name" value="FliJ"/>
</dbReference>
<dbReference type="PRINTS" id="PR01004">
    <property type="entry name" value="FLGFLIJ"/>
</dbReference>
<dbReference type="GO" id="GO:0071973">
    <property type="term" value="P:bacterial-type flagellum-dependent cell motility"/>
    <property type="evidence" value="ECO:0007669"/>
    <property type="project" value="InterPro"/>
</dbReference>
<accession>A0A5R9A2W3</accession>
<dbReference type="InterPro" id="IPR053716">
    <property type="entry name" value="Flag_assembly_chemotaxis_eff"/>
</dbReference>
<dbReference type="GO" id="GO:0015031">
    <property type="term" value="P:protein transport"/>
    <property type="evidence" value="ECO:0007669"/>
    <property type="project" value="UniProtKB-KW"/>
</dbReference>
<evidence type="ECO:0000256" key="1">
    <source>
        <dbReference type="ARBA" id="ARBA00004413"/>
    </source>
</evidence>
<keyword evidence="9" id="KW-0472">Membrane</keyword>
<evidence type="ECO:0000256" key="5">
    <source>
        <dbReference type="ARBA" id="ARBA00022475"/>
    </source>
</evidence>
<dbReference type="Proteomes" id="UP000307510">
    <property type="component" value="Unassembled WGS sequence"/>
</dbReference>
<keyword evidence="8" id="KW-0653">Protein transport</keyword>
<dbReference type="InterPro" id="IPR018006">
    <property type="entry name" value="Flag_FliJ_proteobac"/>
</dbReference>
<organism evidence="12 13">
    <name type="scientific">Pseudomonas nitroreducens</name>
    <dbReference type="NCBI Taxonomy" id="46680"/>
    <lineage>
        <taxon>Bacteria</taxon>
        <taxon>Pseudomonadati</taxon>
        <taxon>Pseudomonadota</taxon>
        <taxon>Gammaproteobacteria</taxon>
        <taxon>Pseudomonadales</taxon>
        <taxon>Pseudomonadaceae</taxon>
        <taxon>Pseudomonas</taxon>
    </lineage>
</organism>
<keyword evidence="12" id="KW-0969">Cilium</keyword>
<keyword evidence="4" id="KW-0813">Transport</keyword>
<evidence type="ECO:0000256" key="7">
    <source>
        <dbReference type="ARBA" id="ARBA00022795"/>
    </source>
</evidence>
<gene>
    <name evidence="12" type="primary">fliJ</name>
    <name evidence="12" type="ORF">FEA48_18380</name>
</gene>
<dbReference type="EMBL" id="VASG01000005">
    <property type="protein sequence ID" value="TLP72257.1"/>
    <property type="molecule type" value="Genomic_DNA"/>
</dbReference>
<comment type="subcellular location">
    <subcellularLocation>
        <location evidence="1">Cell membrane</location>
        <topology evidence="1">Peripheral membrane protein</topology>
        <orientation evidence="1">Cytoplasmic side</orientation>
    </subcellularLocation>
</comment>
<dbReference type="GO" id="GO:0009288">
    <property type="term" value="C:bacterial-type flagellum"/>
    <property type="evidence" value="ECO:0007669"/>
    <property type="project" value="InterPro"/>
</dbReference>
<evidence type="ECO:0000256" key="4">
    <source>
        <dbReference type="ARBA" id="ARBA00022448"/>
    </source>
</evidence>
<dbReference type="GO" id="GO:0003774">
    <property type="term" value="F:cytoskeletal motor activity"/>
    <property type="evidence" value="ECO:0007669"/>
    <property type="project" value="InterPro"/>
</dbReference>
<evidence type="ECO:0000256" key="3">
    <source>
        <dbReference type="ARBA" id="ARBA00020392"/>
    </source>
</evidence>
<name>A0A5R9A2W3_PSENT</name>
<dbReference type="Pfam" id="PF02050">
    <property type="entry name" value="FliJ"/>
    <property type="match status" value="1"/>
</dbReference>
<keyword evidence="12" id="KW-0282">Flagellum</keyword>
<dbReference type="GO" id="GO:0006935">
    <property type="term" value="P:chemotaxis"/>
    <property type="evidence" value="ECO:0007669"/>
    <property type="project" value="UniProtKB-KW"/>
</dbReference>
<dbReference type="PANTHER" id="PTHR38786">
    <property type="entry name" value="FLAGELLAR FLIJ PROTEIN"/>
    <property type="match status" value="1"/>
</dbReference>
<comment type="similarity">
    <text evidence="2">Belongs to the FliJ family.</text>
</comment>
<keyword evidence="7" id="KW-1005">Bacterial flagellum biogenesis</keyword>
<dbReference type="NCBIfam" id="TIGR02473">
    <property type="entry name" value="flagell_FliJ"/>
    <property type="match status" value="1"/>
</dbReference>
<keyword evidence="11" id="KW-0175">Coiled coil</keyword>
<evidence type="ECO:0000256" key="11">
    <source>
        <dbReference type="SAM" id="Coils"/>
    </source>
</evidence>
<dbReference type="GO" id="GO:0044781">
    <property type="term" value="P:bacterial-type flagellum organization"/>
    <property type="evidence" value="ECO:0007669"/>
    <property type="project" value="UniProtKB-KW"/>
</dbReference>
<proteinExistence type="inferred from homology"/>
<reference evidence="12 13" key="1">
    <citation type="submission" date="2019-05" db="EMBL/GenBank/DDBJ databases">
        <authorList>
            <person name="Moore K."/>
            <person name="O'Neill P."/>
            <person name="Farbos A."/>
            <person name="Studholme D.J."/>
        </authorList>
    </citation>
    <scope>NUCLEOTIDE SEQUENCE [LARGE SCALE GENOMIC DNA]</scope>
    <source>
        <strain evidence="12 13">DSM 9128</strain>
    </source>
</reference>
<evidence type="ECO:0000313" key="12">
    <source>
        <dbReference type="EMBL" id="TLP72257.1"/>
    </source>
</evidence>
<sequence length="148" mass="17527">MNRRAERLAPVVDMALKAEREAARQLGQMQGQLQQAQRKLAELERYRYDYQQQWITNGQQGVSGQWLINYQRFLSQLEGAVEQQNRSVAFHETNVGKARVIWQEKYARLEGLRKLVERYREEARLAADKYEQKQLDEFAQRLKPSAEQ</sequence>
<dbReference type="GO" id="GO:0005886">
    <property type="term" value="C:plasma membrane"/>
    <property type="evidence" value="ECO:0007669"/>
    <property type="project" value="UniProtKB-SubCell"/>
</dbReference>
<evidence type="ECO:0000256" key="6">
    <source>
        <dbReference type="ARBA" id="ARBA00022500"/>
    </source>
</evidence>
<dbReference type="AlphaFoldDB" id="A0A5R9A2W3"/>
<reference evidence="13" key="2">
    <citation type="submission" date="2019-06" db="EMBL/GenBank/DDBJ databases">
        <title>AzeR, a transcriptional regulator that responds to azelaic acid in Pseudomonas nitroreducens.</title>
        <authorList>
            <person name="Bez C."/>
            <person name="Javvadi S.G."/>
            <person name="Bertani I."/>
            <person name="Devescovi G."/>
            <person name="Studholme D.J."/>
            <person name="Geller A."/>
            <person name="Levy A."/>
            <person name="Venturi V."/>
        </authorList>
    </citation>
    <scope>NUCLEOTIDE SEQUENCE [LARGE SCALE GENOMIC DNA]</scope>
    <source>
        <strain evidence="13">DSM 9128</strain>
    </source>
</reference>
<keyword evidence="10" id="KW-1006">Bacterial flagellum protein export</keyword>
<feature type="coiled-coil region" evidence="11">
    <location>
        <begin position="109"/>
        <end position="136"/>
    </location>
</feature>